<evidence type="ECO:0000256" key="1">
    <source>
        <dbReference type="ARBA" id="ARBA00022801"/>
    </source>
</evidence>
<dbReference type="SUPFAM" id="SSF52738">
    <property type="entry name" value="Methylesterase CheB, C-terminal domain"/>
    <property type="match status" value="1"/>
</dbReference>
<keyword evidence="1 4" id="KW-0378">Hydrolase</keyword>
<comment type="caution">
    <text evidence="6">The sequence shown here is derived from an EMBL/GenBank/DDBJ whole genome shotgun (WGS) entry which is preliminary data.</text>
</comment>
<dbReference type="AlphaFoldDB" id="A0A9X1UG12"/>
<feature type="active site" evidence="4">
    <location>
        <position position="130"/>
    </location>
</feature>
<dbReference type="GO" id="GO:0000156">
    <property type="term" value="F:phosphorelay response regulator activity"/>
    <property type="evidence" value="ECO:0007669"/>
    <property type="project" value="InterPro"/>
</dbReference>
<evidence type="ECO:0000313" key="7">
    <source>
        <dbReference type="Proteomes" id="UP001139308"/>
    </source>
</evidence>
<evidence type="ECO:0000256" key="2">
    <source>
        <dbReference type="ARBA" id="ARBA00039140"/>
    </source>
</evidence>
<dbReference type="InterPro" id="IPR000673">
    <property type="entry name" value="Sig_transdc_resp-reg_Me-estase"/>
</dbReference>
<feature type="domain" description="CheB-type methylesterase" evidence="5">
    <location>
        <begin position="1"/>
        <end position="162"/>
    </location>
</feature>
<protein>
    <recommendedName>
        <fullName evidence="2">protein-glutamate methylesterase</fullName>
        <ecNumber evidence="2">3.1.1.61</ecNumber>
    </recommendedName>
</protein>
<name>A0A9X1UG12_9BURK</name>
<comment type="catalytic activity">
    <reaction evidence="3">
        <text>[protein]-L-glutamate 5-O-methyl ester + H2O = L-glutamyl-[protein] + methanol + H(+)</text>
        <dbReference type="Rhea" id="RHEA:23236"/>
        <dbReference type="Rhea" id="RHEA-COMP:10208"/>
        <dbReference type="Rhea" id="RHEA-COMP:10311"/>
        <dbReference type="ChEBI" id="CHEBI:15377"/>
        <dbReference type="ChEBI" id="CHEBI:15378"/>
        <dbReference type="ChEBI" id="CHEBI:17790"/>
        <dbReference type="ChEBI" id="CHEBI:29973"/>
        <dbReference type="ChEBI" id="CHEBI:82795"/>
        <dbReference type="EC" id="3.1.1.61"/>
    </reaction>
</comment>
<dbReference type="PANTHER" id="PTHR42872">
    <property type="entry name" value="PROTEIN-GLUTAMATE METHYLESTERASE/PROTEIN-GLUTAMINE GLUTAMINASE"/>
    <property type="match status" value="1"/>
</dbReference>
<dbReference type="CDD" id="cd16433">
    <property type="entry name" value="CheB"/>
    <property type="match status" value="1"/>
</dbReference>
<dbReference type="GO" id="GO:0005737">
    <property type="term" value="C:cytoplasm"/>
    <property type="evidence" value="ECO:0007669"/>
    <property type="project" value="InterPro"/>
</dbReference>
<dbReference type="GO" id="GO:0008984">
    <property type="term" value="F:protein-glutamate methylesterase activity"/>
    <property type="evidence" value="ECO:0007669"/>
    <property type="project" value="UniProtKB-EC"/>
</dbReference>
<dbReference type="EMBL" id="JAKLJA010000013">
    <property type="protein sequence ID" value="MCG5075159.1"/>
    <property type="molecule type" value="Genomic_DNA"/>
</dbReference>
<reference evidence="6" key="1">
    <citation type="submission" date="2022-01" db="EMBL/GenBank/DDBJ databases">
        <title>Genome sequence and assembly of Parabukholderia sp. RG36.</title>
        <authorList>
            <person name="Chhetri G."/>
        </authorList>
    </citation>
    <scope>NUCLEOTIDE SEQUENCE</scope>
    <source>
        <strain evidence="6">RG36</strain>
    </source>
</reference>
<organism evidence="6 7">
    <name type="scientific">Paraburkholderia tagetis</name>
    <dbReference type="NCBI Taxonomy" id="2913261"/>
    <lineage>
        <taxon>Bacteria</taxon>
        <taxon>Pseudomonadati</taxon>
        <taxon>Pseudomonadota</taxon>
        <taxon>Betaproteobacteria</taxon>
        <taxon>Burkholderiales</taxon>
        <taxon>Burkholderiaceae</taxon>
        <taxon>Paraburkholderia</taxon>
    </lineage>
</organism>
<evidence type="ECO:0000259" key="5">
    <source>
        <dbReference type="PROSITE" id="PS50122"/>
    </source>
</evidence>
<dbReference type="Gene3D" id="3.40.50.180">
    <property type="entry name" value="Methylesterase CheB, C-terminal domain"/>
    <property type="match status" value="1"/>
</dbReference>
<gene>
    <name evidence="6" type="ORF">L5014_17615</name>
</gene>
<dbReference type="Proteomes" id="UP001139308">
    <property type="component" value="Unassembled WGS sequence"/>
</dbReference>
<evidence type="ECO:0000313" key="6">
    <source>
        <dbReference type="EMBL" id="MCG5075159.1"/>
    </source>
</evidence>
<keyword evidence="7" id="KW-1185">Reference proteome</keyword>
<evidence type="ECO:0000256" key="4">
    <source>
        <dbReference type="PROSITE-ProRule" id="PRU00050"/>
    </source>
</evidence>
<proteinExistence type="predicted"/>
<dbReference type="Pfam" id="PF01339">
    <property type="entry name" value="CheB_methylest"/>
    <property type="match status" value="1"/>
</dbReference>
<dbReference type="RefSeq" id="WP_238465013.1">
    <property type="nucleotide sequence ID" value="NZ_JAKLJA010000013.1"/>
</dbReference>
<evidence type="ECO:0000256" key="3">
    <source>
        <dbReference type="ARBA" id="ARBA00048267"/>
    </source>
</evidence>
<accession>A0A9X1UG12</accession>
<dbReference type="EC" id="3.1.1.61" evidence="2"/>
<dbReference type="PROSITE" id="PS50122">
    <property type="entry name" value="CHEB"/>
    <property type="match status" value="1"/>
</dbReference>
<dbReference type="InterPro" id="IPR035909">
    <property type="entry name" value="CheB_C"/>
</dbReference>
<sequence length="197" mass="20229">MTCRDFIAIGASSGGLDVLRTLVSGLPGDLCAAVAIVQHVGAHGSVLPSLLDDAGPLHAAHARDGEAFVHGRIYVAPPDRHLLVEGACLRLDGGIKQNFARPAIDPLFVSAASVLGERVIGVILTGFLMDGVAGLAAIHACGGATIVQDPDDAFAGEMPTRATPYADYVLPVVQLAARLVALTHEPAILSHRPGPEG</sequence>
<feature type="active site" evidence="4">
    <location>
        <position position="39"/>
    </location>
</feature>
<feature type="active site" evidence="4">
    <location>
        <position position="12"/>
    </location>
</feature>
<dbReference type="PANTHER" id="PTHR42872:SF6">
    <property type="entry name" value="PROTEIN-GLUTAMATE METHYLESTERASE_PROTEIN-GLUTAMINE GLUTAMINASE"/>
    <property type="match status" value="1"/>
</dbReference>
<keyword evidence="4" id="KW-0145">Chemotaxis</keyword>
<dbReference type="GO" id="GO:0006935">
    <property type="term" value="P:chemotaxis"/>
    <property type="evidence" value="ECO:0007669"/>
    <property type="project" value="UniProtKB-UniRule"/>
</dbReference>